<dbReference type="CDD" id="cd01107">
    <property type="entry name" value="HTH_BmrR"/>
    <property type="match status" value="1"/>
</dbReference>
<evidence type="ECO:0000256" key="1">
    <source>
        <dbReference type="ARBA" id="ARBA00022491"/>
    </source>
</evidence>
<keyword evidence="8" id="KW-1185">Reference proteome</keyword>
<sequence>MEKQLLSIGQMSKMNHVSISALRLYDEMGLLKPIYVDSQTNYRYYDINQNARLNMIQYMKELGMNLKEIKETLDQKDLNLIEAILIRKKEQTEKEIEDLKLKRSALKRTIYSMERYRKSPKDGTITLEYINTRRIYSMYTPINFYDYDIETYESILNDLKNTLIDHQLPQIYYCNAGTLLKKNDFIHQHYESHNIFIFVDDYFPLQKDVIQIENGMYACIYIDDFNKEKEYAKKLLEYCIEKNYTITGNCICEVLYEMNIFEEGRRSMFFRLQVPVSF</sequence>
<comment type="caution">
    <text evidence="7">The sequence shown here is derived from an EMBL/GenBank/DDBJ whole genome shotgun (WGS) entry which is preliminary data.</text>
</comment>
<dbReference type="PROSITE" id="PS50937">
    <property type="entry name" value="HTH_MERR_2"/>
    <property type="match status" value="1"/>
</dbReference>
<dbReference type="InterPro" id="IPR047057">
    <property type="entry name" value="MerR_fam"/>
</dbReference>
<evidence type="ECO:0000256" key="5">
    <source>
        <dbReference type="SAM" id="Coils"/>
    </source>
</evidence>
<dbReference type="EMBL" id="VUMM01000008">
    <property type="protein sequence ID" value="MSS01556.1"/>
    <property type="molecule type" value="Genomic_DNA"/>
</dbReference>
<organism evidence="7 8">
    <name type="scientific">Floccifex porci</name>
    <dbReference type="NCBI Taxonomy" id="2606629"/>
    <lineage>
        <taxon>Bacteria</taxon>
        <taxon>Bacillati</taxon>
        <taxon>Bacillota</taxon>
        <taxon>Erysipelotrichia</taxon>
        <taxon>Erysipelotrichales</taxon>
        <taxon>Erysipelotrichaceae</taxon>
        <taxon>Floccifex</taxon>
    </lineage>
</organism>
<keyword evidence="2" id="KW-0805">Transcription regulation</keyword>
<dbReference type="Pfam" id="PF13411">
    <property type="entry name" value="MerR_1"/>
    <property type="match status" value="1"/>
</dbReference>
<feature type="coiled-coil region" evidence="5">
    <location>
        <begin position="59"/>
        <end position="109"/>
    </location>
</feature>
<dbReference type="InterPro" id="IPR000551">
    <property type="entry name" value="MerR-type_HTH_dom"/>
</dbReference>
<proteinExistence type="predicted"/>
<dbReference type="RefSeq" id="WP_154460091.1">
    <property type="nucleotide sequence ID" value="NZ_VUMM01000008.1"/>
</dbReference>
<gene>
    <name evidence="7" type="ORF">FYJ50_05500</name>
</gene>
<dbReference type="AlphaFoldDB" id="A0A7X2N338"/>
<dbReference type="PANTHER" id="PTHR30204">
    <property type="entry name" value="REDOX-CYCLING DRUG-SENSING TRANSCRIPTIONAL ACTIVATOR SOXR"/>
    <property type="match status" value="1"/>
</dbReference>
<dbReference type="InterPro" id="IPR009061">
    <property type="entry name" value="DNA-bd_dom_put_sf"/>
</dbReference>
<dbReference type="SUPFAM" id="SSF46955">
    <property type="entry name" value="Putative DNA-binding domain"/>
    <property type="match status" value="1"/>
</dbReference>
<evidence type="ECO:0000256" key="2">
    <source>
        <dbReference type="ARBA" id="ARBA00023015"/>
    </source>
</evidence>
<keyword evidence="1" id="KW-0678">Repressor</keyword>
<dbReference type="Proteomes" id="UP000470082">
    <property type="component" value="Unassembled WGS sequence"/>
</dbReference>
<protein>
    <submittedName>
        <fullName evidence="7">MerR family transcriptional regulator</fullName>
    </submittedName>
</protein>
<dbReference type="PANTHER" id="PTHR30204:SF69">
    <property type="entry name" value="MERR-FAMILY TRANSCRIPTIONAL REGULATOR"/>
    <property type="match status" value="1"/>
</dbReference>
<evidence type="ECO:0000313" key="8">
    <source>
        <dbReference type="Proteomes" id="UP000470082"/>
    </source>
</evidence>
<accession>A0A7X2N338</accession>
<dbReference type="GO" id="GO:0003700">
    <property type="term" value="F:DNA-binding transcription factor activity"/>
    <property type="evidence" value="ECO:0007669"/>
    <property type="project" value="InterPro"/>
</dbReference>
<dbReference type="GO" id="GO:0003677">
    <property type="term" value="F:DNA binding"/>
    <property type="evidence" value="ECO:0007669"/>
    <property type="project" value="UniProtKB-KW"/>
</dbReference>
<reference evidence="7 8" key="1">
    <citation type="submission" date="2019-08" db="EMBL/GenBank/DDBJ databases">
        <title>In-depth cultivation of the pig gut microbiome towards novel bacterial diversity and tailored functional studies.</title>
        <authorList>
            <person name="Wylensek D."/>
            <person name="Hitch T.C.A."/>
            <person name="Clavel T."/>
        </authorList>
    </citation>
    <scope>NUCLEOTIDE SEQUENCE [LARGE SCALE GENOMIC DNA]</scope>
    <source>
        <strain evidence="7 8">LKV-178-WT-2G</strain>
    </source>
</reference>
<dbReference type="SMART" id="SM00422">
    <property type="entry name" value="HTH_MERR"/>
    <property type="match status" value="1"/>
</dbReference>
<name>A0A7X2N338_9FIRM</name>
<evidence type="ECO:0000313" key="7">
    <source>
        <dbReference type="EMBL" id="MSS01556.1"/>
    </source>
</evidence>
<keyword evidence="4" id="KW-0804">Transcription</keyword>
<evidence type="ECO:0000256" key="3">
    <source>
        <dbReference type="ARBA" id="ARBA00023125"/>
    </source>
</evidence>
<evidence type="ECO:0000256" key="4">
    <source>
        <dbReference type="ARBA" id="ARBA00023163"/>
    </source>
</evidence>
<keyword evidence="3" id="KW-0238">DNA-binding</keyword>
<dbReference type="Gene3D" id="1.10.1660.10">
    <property type="match status" value="1"/>
</dbReference>
<feature type="domain" description="HTH merR-type" evidence="6">
    <location>
        <begin position="5"/>
        <end position="75"/>
    </location>
</feature>
<keyword evidence="5" id="KW-0175">Coiled coil</keyword>
<evidence type="ECO:0000259" key="6">
    <source>
        <dbReference type="PROSITE" id="PS50937"/>
    </source>
</evidence>